<feature type="domain" description="DNA helicase Pif1-like DEAD-box helicase" evidence="2">
    <location>
        <begin position="323"/>
        <end position="531"/>
    </location>
</feature>
<reference evidence="3 4" key="1">
    <citation type="submission" date="2014-11" db="EMBL/GenBank/DDBJ databases">
        <authorList>
            <person name="Wibberg Daniel"/>
        </authorList>
    </citation>
    <scope>NUCLEOTIDE SEQUENCE [LARGE SCALE GENOMIC DNA]</scope>
    <source>
        <strain evidence="3">Rhizoctonia solani AG1-IB 7/3/14</strain>
    </source>
</reference>
<dbReference type="AlphaFoldDB" id="A0A0B7G2X6"/>
<dbReference type="STRING" id="1108050.A0A0B7G2X6"/>
<comment type="cofactor">
    <cofactor evidence="1">
        <name>Mg(2+)</name>
        <dbReference type="ChEBI" id="CHEBI:18420"/>
    </cofactor>
</comment>
<accession>A0A0B7G2X6</accession>
<keyword evidence="1" id="KW-0347">Helicase</keyword>
<gene>
    <name evidence="3" type="ORF">RSOLAG1IB_12576</name>
</gene>
<organism evidence="3 4">
    <name type="scientific">Thanatephorus cucumeris (strain AG1-IB / isolate 7/3/14)</name>
    <name type="common">Lettuce bottom rot fungus</name>
    <name type="synonym">Rhizoctonia solani</name>
    <dbReference type="NCBI Taxonomy" id="1108050"/>
    <lineage>
        <taxon>Eukaryota</taxon>
        <taxon>Fungi</taxon>
        <taxon>Dikarya</taxon>
        <taxon>Basidiomycota</taxon>
        <taxon>Agaricomycotina</taxon>
        <taxon>Agaricomycetes</taxon>
        <taxon>Cantharellales</taxon>
        <taxon>Ceratobasidiaceae</taxon>
        <taxon>Rhizoctonia</taxon>
        <taxon>Rhizoctonia solani AG-1</taxon>
    </lineage>
</organism>
<keyword evidence="1" id="KW-0227">DNA damage</keyword>
<name>A0A0B7G2X6_THACB</name>
<keyword evidence="1" id="KW-0378">Hydrolase</keyword>
<dbReference type="GO" id="GO:0006310">
    <property type="term" value="P:DNA recombination"/>
    <property type="evidence" value="ECO:0007669"/>
    <property type="project" value="UniProtKB-KW"/>
</dbReference>
<protein>
    <recommendedName>
        <fullName evidence="1">ATP-dependent DNA helicase</fullName>
        <ecNumber evidence="1">5.6.2.3</ecNumber>
    </recommendedName>
</protein>
<sequence length="557" mass="63128">MHKYVHKGEDRVAYDLENPNEVQEHREGRYVSASQAAWRIAGNNMAESCPNVVRLQFHLEDEENIVFQDDTPIAQVLANRKDTMLLAFFKLNEHPVIGTRMLANSLVYQEIPGKFTWDQKNRRWKPRVRLTGSGIGRMPFIPATCGEKYYLRLLLTIVKGCTSFASLRTFEGQVYNTYRECCIARGLLEDDGEWHSCLQEAGVIKTGVQLRKLFVIILTMGQPTSPMRLWNTHKSNICSDLQYRLRQRLGPDQVITEEDTYDYGLYLVQQLIEESGTTMEDCGIEVCQKEWAIIIGDGNRFIQEQLHLGREQVPGIAEEYRTMLNQEQAQAYEEIYQSTIAPHGKVFFLDGPAGTGKTFLYKTLCYQLRSEGKIVLCVASSGIAALLLPGGRTSHSRLKIPIKVNDNSTCSINKNSDLGQMIKQAKLIIWDEVPMQNKLCAHAFDKTARDLFDNPNIPFGGVTIVFGGDFRQVLPVVRNGDRQQIIAASLRRSYVWHHLQKLRLQVNMRIQNDPEAAHFAQFLLDIGAGTTIPQGSDSGPIEFPAHITEHTGQYSQC</sequence>
<dbReference type="GO" id="GO:0005524">
    <property type="term" value="F:ATP binding"/>
    <property type="evidence" value="ECO:0007669"/>
    <property type="project" value="UniProtKB-KW"/>
</dbReference>
<dbReference type="GO" id="GO:0016887">
    <property type="term" value="F:ATP hydrolysis activity"/>
    <property type="evidence" value="ECO:0007669"/>
    <property type="project" value="RHEA"/>
</dbReference>
<dbReference type="GO" id="GO:0006281">
    <property type="term" value="P:DNA repair"/>
    <property type="evidence" value="ECO:0007669"/>
    <property type="project" value="UniProtKB-KW"/>
</dbReference>
<keyword evidence="1" id="KW-0067">ATP-binding</keyword>
<evidence type="ECO:0000313" key="3">
    <source>
        <dbReference type="EMBL" id="CEL62802.1"/>
    </source>
</evidence>
<proteinExistence type="inferred from homology"/>
<evidence type="ECO:0000256" key="1">
    <source>
        <dbReference type="RuleBase" id="RU363044"/>
    </source>
</evidence>
<dbReference type="PANTHER" id="PTHR10492">
    <property type="match status" value="1"/>
</dbReference>
<comment type="similarity">
    <text evidence="1">Belongs to the helicase family.</text>
</comment>
<dbReference type="Pfam" id="PF05970">
    <property type="entry name" value="PIF1"/>
    <property type="match status" value="1"/>
</dbReference>
<dbReference type="EC" id="5.6.2.3" evidence="1"/>
<evidence type="ECO:0000313" key="4">
    <source>
        <dbReference type="Proteomes" id="UP000059188"/>
    </source>
</evidence>
<keyword evidence="1" id="KW-0547">Nucleotide-binding</keyword>
<dbReference type="Gene3D" id="3.40.50.300">
    <property type="entry name" value="P-loop containing nucleotide triphosphate hydrolases"/>
    <property type="match status" value="1"/>
</dbReference>
<dbReference type="SUPFAM" id="SSF52540">
    <property type="entry name" value="P-loop containing nucleoside triphosphate hydrolases"/>
    <property type="match status" value="1"/>
</dbReference>
<dbReference type="EMBL" id="LN679807">
    <property type="protein sequence ID" value="CEL62802.1"/>
    <property type="molecule type" value="Genomic_DNA"/>
</dbReference>
<dbReference type="OrthoDB" id="3366231at2759"/>
<keyword evidence="1" id="KW-0234">DNA repair</keyword>
<dbReference type="GO" id="GO:0043139">
    <property type="term" value="F:5'-3' DNA helicase activity"/>
    <property type="evidence" value="ECO:0007669"/>
    <property type="project" value="UniProtKB-EC"/>
</dbReference>
<keyword evidence="4" id="KW-1185">Reference proteome</keyword>
<dbReference type="GO" id="GO:0000723">
    <property type="term" value="P:telomere maintenance"/>
    <property type="evidence" value="ECO:0007669"/>
    <property type="project" value="InterPro"/>
</dbReference>
<dbReference type="PANTHER" id="PTHR10492:SF101">
    <property type="entry name" value="ATP-DEPENDENT DNA HELICASE"/>
    <property type="match status" value="1"/>
</dbReference>
<dbReference type="InterPro" id="IPR010285">
    <property type="entry name" value="DNA_helicase_pif1-like_DEAD"/>
</dbReference>
<comment type="catalytic activity">
    <reaction evidence="1">
        <text>ATP + H2O = ADP + phosphate + H(+)</text>
        <dbReference type="Rhea" id="RHEA:13065"/>
        <dbReference type="ChEBI" id="CHEBI:15377"/>
        <dbReference type="ChEBI" id="CHEBI:15378"/>
        <dbReference type="ChEBI" id="CHEBI:30616"/>
        <dbReference type="ChEBI" id="CHEBI:43474"/>
        <dbReference type="ChEBI" id="CHEBI:456216"/>
        <dbReference type="EC" id="5.6.2.3"/>
    </reaction>
</comment>
<dbReference type="Proteomes" id="UP000059188">
    <property type="component" value="Unassembled WGS sequence"/>
</dbReference>
<evidence type="ECO:0000259" key="2">
    <source>
        <dbReference type="Pfam" id="PF05970"/>
    </source>
</evidence>
<dbReference type="InterPro" id="IPR027417">
    <property type="entry name" value="P-loop_NTPase"/>
</dbReference>
<keyword evidence="1" id="KW-0233">DNA recombination</keyword>